<evidence type="ECO:0000313" key="1">
    <source>
        <dbReference type="EMBL" id="KAL3596823.1"/>
    </source>
</evidence>
<accession>A0ACC4CI11</accession>
<name>A0ACC4CI11_POPAL</name>
<sequence>MHGIHLTTSLHAVYKHVIAVSFFYCDLQMFRQGDANQSVHLVASEGIEAYLPLADMVDISAEVDCLSKRLSKMQVEYDGLVARLSSQKFVEKAPRDVVHGVSEKAAEAEEKIDLTKNRLAFLKSSVLVSQ</sequence>
<keyword evidence="2" id="KW-1185">Reference proteome</keyword>
<protein>
    <submittedName>
        <fullName evidence="1">Uncharacterized protein</fullName>
    </submittedName>
</protein>
<proteinExistence type="predicted"/>
<gene>
    <name evidence="1" type="ORF">D5086_008460</name>
</gene>
<reference evidence="1 2" key="1">
    <citation type="journal article" date="2024" name="Plant Biotechnol. J.">
        <title>Genome and CRISPR/Cas9 system of a widespread forest tree (Populus alba) in the world.</title>
        <authorList>
            <person name="Liu Y.J."/>
            <person name="Jiang P.F."/>
            <person name="Han X.M."/>
            <person name="Li X.Y."/>
            <person name="Wang H.M."/>
            <person name="Wang Y.J."/>
            <person name="Wang X.X."/>
            <person name="Zeng Q.Y."/>
        </authorList>
    </citation>
    <scope>NUCLEOTIDE SEQUENCE [LARGE SCALE GENOMIC DNA]</scope>
    <source>
        <strain evidence="2">cv. PAL-ZL1</strain>
    </source>
</reference>
<organism evidence="1 2">
    <name type="scientific">Populus alba</name>
    <name type="common">White poplar</name>
    <dbReference type="NCBI Taxonomy" id="43335"/>
    <lineage>
        <taxon>Eukaryota</taxon>
        <taxon>Viridiplantae</taxon>
        <taxon>Streptophyta</taxon>
        <taxon>Embryophyta</taxon>
        <taxon>Tracheophyta</taxon>
        <taxon>Spermatophyta</taxon>
        <taxon>Magnoliopsida</taxon>
        <taxon>eudicotyledons</taxon>
        <taxon>Gunneridae</taxon>
        <taxon>Pentapetalae</taxon>
        <taxon>rosids</taxon>
        <taxon>fabids</taxon>
        <taxon>Malpighiales</taxon>
        <taxon>Salicaceae</taxon>
        <taxon>Saliceae</taxon>
        <taxon>Populus</taxon>
    </lineage>
</organism>
<dbReference type="EMBL" id="RCHU02000004">
    <property type="protein sequence ID" value="KAL3596823.1"/>
    <property type="molecule type" value="Genomic_DNA"/>
</dbReference>
<evidence type="ECO:0000313" key="2">
    <source>
        <dbReference type="Proteomes" id="UP000309997"/>
    </source>
</evidence>
<comment type="caution">
    <text evidence="1">The sequence shown here is derived from an EMBL/GenBank/DDBJ whole genome shotgun (WGS) entry which is preliminary data.</text>
</comment>
<dbReference type="Proteomes" id="UP000309997">
    <property type="component" value="Unassembled WGS sequence"/>
</dbReference>